<gene>
    <name evidence="1" type="ORF">PI95_005325</name>
</gene>
<evidence type="ECO:0000313" key="1">
    <source>
        <dbReference type="EMBL" id="NEU72007.1"/>
    </source>
</evidence>
<accession>A0A846H308</accession>
<proteinExistence type="predicted"/>
<evidence type="ECO:0000313" key="2">
    <source>
        <dbReference type="Proteomes" id="UP000031549"/>
    </source>
</evidence>
<dbReference type="RefSeq" id="WP_163518631.1">
    <property type="nucleotide sequence ID" value="NZ_JTCM02000007.1"/>
</dbReference>
<keyword evidence="2" id="KW-1185">Reference proteome</keyword>
<name>A0A846H308_9CYAN</name>
<dbReference type="EMBL" id="JTCM02000007">
    <property type="protein sequence ID" value="NEU72007.1"/>
    <property type="molecule type" value="Genomic_DNA"/>
</dbReference>
<dbReference type="Proteomes" id="UP000031549">
    <property type="component" value="Unassembled WGS sequence"/>
</dbReference>
<dbReference type="AlphaFoldDB" id="A0A846H308"/>
<protein>
    <submittedName>
        <fullName evidence="1">Uncharacterized protein</fullName>
    </submittedName>
</protein>
<sequence>MDRRLSSTHLFQVQFLQRREIYLWLTYSANHHHCQYFSNDRIASSLTEASFVCIVAHRKSGVRSRSGGFRIAFEQVYIYHKITAGAGFEPADPHNGGDFNR</sequence>
<organism evidence="1 2">
    <name type="scientific">Hassallia byssoidea VB512170</name>
    <dbReference type="NCBI Taxonomy" id="1304833"/>
    <lineage>
        <taxon>Bacteria</taxon>
        <taxon>Bacillati</taxon>
        <taxon>Cyanobacteriota</taxon>
        <taxon>Cyanophyceae</taxon>
        <taxon>Nostocales</taxon>
        <taxon>Tolypothrichaceae</taxon>
        <taxon>Hassallia</taxon>
    </lineage>
</organism>
<reference evidence="1 2" key="1">
    <citation type="journal article" date="2015" name="Genome Announc.">
        <title>Draft Genome Sequence of Cyanobacterium Hassallia byssoidea Strain VB512170, Isolated from Monuments in India.</title>
        <authorList>
            <person name="Singh D."/>
            <person name="Chandrababunaidu M.M."/>
            <person name="Panda A."/>
            <person name="Sen D."/>
            <person name="Bhattacharyya S."/>
            <person name="Adhikary S.P."/>
            <person name="Tripathy S."/>
        </authorList>
    </citation>
    <scope>NUCLEOTIDE SEQUENCE [LARGE SCALE GENOMIC DNA]</scope>
    <source>
        <strain evidence="1 2">VB512170</strain>
    </source>
</reference>
<comment type="caution">
    <text evidence="1">The sequence shown here is derived from an EMBL/GenBank/DDBJ whole genome shotgun (WGS) entry which is preliminary data.</text>
</comment>